<dbReference type="Proteomes" id="UP000038045">
    <property type="component" value="Unplaced"/>
</dbReference>
<keyword evidence="11" id="KW-0333">Golgi apparatus</keyword>
<sequence length="365" mass="43634">MLKLIVLSLFNILLIHSKIFNPEEFLTIPRTRHILLLQWGKIWNNWKPLEITCPSIANCTYTRDKKKLKKADAVVFLGNYNLNKHKLPRRKHKNQLFIYQNLEAEIIMSNKDKKIFKKNFYNFTQTYSSNADFYKPYGGPWFHGEVREENKKYYISKFTTSPSKILKGKRGEIFWTVSHCDTLSKREKAVNALTKYINVDQYGKCNERKLNVSYLEKEYLNVVSEYYFYVALENRDCYEYITEKYWGRTLSNSIPIVAVRSIYNGVVPPNSIIAMDDFGSAKDMAKYLHFLIENPKEYLKYFDYRKDGWKLWNFDEKEYSYCQLCLFIQHALNDKTKKHYKYAEKQLAKRSRCLKDGYIAEKWNL</sequence>
<evidence type="ECO:0000256" key="2">
    <source>
        <dbReference type="ARBA" id="ARBA00004922"/>
    </source>
</evidence>
<dbReference type="FunFam" id="3.40.50.11660:FF:000002">
    <property type="entry name" value="Alpha-(1,3)-fucosyltransferase"/>
    <property type="match status" value="1"/>
</dbReference>
<evidence type="ECO:0000259" key="14">
    <source>
        <dbReference type="Pfam" id="PF17039"/>
    </source>
</evidence>
<dbReference type="EC" id="2.4.1.-" evidence="11"/>
<name>A0A0N4Z5L3_PARTI</name>
<keyword evidence="4 11" id="KW-0328">Glycosyltransferase</keyword>
<dbReference type="WBParaSite" id="PTRK_0000239900.1">
    <property type="protein sequence ID" value="PTRK_0000239900.1"/>
    <property type="gene ID" value="PTRK_0000239900"/>
</dbReference>
<evidence type="ECO:0000256" key="11">
    <source>
        <dbReference type="RuleBase" id="RU003832"/>
    </source>
</evidence>
<keyword evidence="6 11" id="KW-0812">Transmembrane</keyword>
<evidence type="ECO:0000256" key="7">
    <source>
        <dbReference type="ARBA" id="ARBA00022968"/>
    </source>
</evidence>
<dbReference type="AlphaFoldDB" id="A0A0N4Z5L3"/>
<keyword evidence="8" id="KW-1133">Transmembrane helix</keyword>
<dbReference type="GO" id="GO:0032580">
    <property type="term" value="C:Golgi cisterna membrane"/>
    <property type="evidence" value="ECO:0007669"/>
    <property type="project" value="UniProtKB-SubCell"/>
</dbReference>
<evidence type="ECO:0000313" key="15">
    <source>
        <dbReference type="Proteomes" id="UP000038045"/>
    </source>
</evidence>
<keyword evidence="12" id="KW-0732">Signal</keyword>
<evidence type="ECO:0000256" key="8">
    <source>
        <dbReference type="ARBA" id="ARBA00022989"/>
    </source>
</evidence>
<protein>
    <recommendedName>
        <fullName evidence="11">Fucosyltransferase</fullName>
        <ecNumber evidence="11">2.4.1.-</ecNumber>
    </recommendedName>
</protein>
<proteinExistence type="inferred from homology"/>
<dbReference type="Pfam" id="PF00852">
    <property type="entry name" value="Glyco_transf_10"/>
    <property type="match status" value="1"/>
</dbReference>
<evidence type="ECO:0000256" key="10">
    <source>
        <dbReference type="ARBA" id="ARBA00023180"/>
    </source>
</evidence>
<organism evidence="15 16">
    <name type="scientific">Parastrongyloides trichosuri</name>
    <name type="common">Possum-specific nematode worm</name>
    <dbReference type="NCBI Taxonomy" id="131310"/>
    <lineage>
        <taxon>Eukaryota</taxon>
        <taxon>Metazoa</taxon>
        <taxon>Ecdysozoa</taxon>
        <taxon>Nematoda</taxon>
        <taxon>Chromadorea</taxon>
        <taxon>Rhabditida</taxon>
        <taxon>Tylenchina</taxon>
        <taxon>Panagrolaimomorpha</taxon>
        <taxon>Strongyloidoidea</taxon>
        <taxon>Strongyloididae</taxon>
        <taxon>Parastrongyloides</taxon>
    </lineage>
</organism>
<accession>A0A0N4Z5L3</accession>
<comment type="similarity">
    <text evidence="3 11">Belongs to the glycosyltransferase 10 family.</text>
</comment>
<evidence type="ECO:0000256" key="9">
    <source>
        <dbReference type="ARBA" id="ARBA00023136"/>
    </source>
</evidence>
<feature type="domain" description="Fucosyltransferase N-terminal" evidence="14">
    <location>
        <begin position="33"/>
        <end position="138"/>
    </location>
</feature>
<reference evidence="16" key="1">
    <citation type="submission" date="2017-02" db="UniProtKB">
        <authorList>
            <consortium name="WormBaseParasite"/>
        </authorList>
    </citation>
    <scope>IDENTIFICATION</scope>
</reference>
<dbReference type="Pfam" id="PF17039">
    <property type="entry name" value="Glyco_tran_10_N"/>
    <property type="match status" value="1"/>
</dbReference>
<dbReference type="InterPro" id="IPR055270">
    <property type="entry name" value="Glyco_tran_10_C"/>
</dbReference>
<comment type="pathway">
    <text evidence="2">Protein modification; protein glycosylation.</text>
</comment>
<evidence type="ECO:0000256" key="4">
    <source>
        <dbReference type="ARBA" id="ARBA00022676"/>
    </source>
</evidence>
<dbReference type="InterPro" id="IPR038577">
    <property type="entry name" value="GT10-like_C_sf"/>
</dbReference>
<evidence type="ECO:0000256" key="3">
    <source>
        <dbReference type="ARBA" id="ARBA00008919"/>
    </source>
</evidence>
<dbReference type="PANTHER" id="PTHR11929:SF241">
    <property type="entry name" value="ALPHA-(1,3)-FUCOSYLTRANSFERASE FUT-3"/>
    <property type="match status" value="1"/>
</dbReference>
<dbReference type="GO" id="GO:0046920">
    <property type="term" value="F:alpha-(1-&gt;3)-fucosyltransferase activity"/>
    <property type="evidence" value="ECO:0007669"/>
    <property type="project" value="TreeGrafter"/>
</dbReference>
<evidence type="ECO:0000256" key="12">
    <source>
        <dbReference type="SAM" id="SignalP"/>
    </source>
</evidence>
<evidence type="ECO:0000256" key="1">
    <source>
        <dbReference type="ARBA" id="ARBA00004447"/>
    </source>
</evidence>
<evidence type="ECO:0000256" key="5">
    <source>
        <dbReference type="ARBA" id="ARBA00022679"/>
    </source>
</evidence>
<dbReference type="STRING" id="131310.A0A0N4Z5L3"/>
<dbReference type="InterPro" id="IPR001503">
    <property type="entry name" value="Glyco_trans_10"/>
</dbReference>
<feature type="domain" description="Fucosyltransferase C-terminal" evidence="13">
    <location>
        <begin position="167"/>
        <end position="334"/>
    </location>
</feature>
<feature type="signal peptide" evidence="12">
    <location>
        <begin position="1"/>
        <end position="17"/>
    </location>
</feature>
<dbReference type="PANTHER" id="PTHR11929">
    <property type="entry name" value="ALPHA- 1,3 -FUCOSYLTRANSFERASE"/>
    <property type="match status" value="1"/>
</dbReference>
<evidence type="ECO:0000256" key="6">
    <source>
        <dbReference type="ARBA" id="ARBA00022692"/>
    </source>
</evidence>
<keyword evidence="7" id="KW-0735">Signal-anchor</keyword>
<keyword evidence="10" id="KW-0325">Glycoprotein</keyword>
<evidence type="ECO:0000313" key="16">
    <source>
        <dbReference type="WBParaSite" id="PTRK_0000239900.1"/>
    </source>
</evidence>
<keyword evidence="9" id="KW-0472">Membrane</keyword>
<keyword evidence="15" id="KW-1185">Reference proteome</keyword>
<dbReference type="UniPathway" id="UPA00378"/>
<comment type="subcellular location">
    <subcellularLocation>
        <location evidence="1 11">Golgi apparatus</location>
        <location evidence="1 11">Golgi stack membrane</location>
        <topology evidence="1 11">Single-pass type II membrane protein</topology>
    </subcellularLocation>
</comment>
<dbReference type="Gene3D" id="3.40.50.11660">
    <property type="entry name" value="Glycosyl transferase family 10, C-terminal domain"/>
    <property type="match status" value="1"/>
</dbReference>
<feature type="chain" id="PRO_5005891133" description="Fucosyltransferase" evidence="12">
    <location>
        <begin position="18"/>
        <end position="365"/>
    </location>
</feature>
<evidence type="ECO:0000259" key="13">
    <source>
        <dbReference type="Pfam" id="PF00852"/>
    </source>
</evidence>
<dbReference type="SUPFAM" id="SSF53756">
    <property type="entry name" value="UDP-Glycosyltransferase/glycogen phosphorylase"/>
    <property type="match status" value="1"/>
</dbReference>
<dbReference type="InterPro" id="IPR031481">
    <property type="entry name" value="Glyco_tran_10_N"/>
</dbReference>
<keyword evidence="5 11" id="KW-0808">Transferase</keyword>